<sequence length="551" mass="62535">MNSYKGLKKILLILVTLCVLVCVKDFVSADEGDFSILVWSANRYEYVEPTGIDGLSWDAAHNTLTMNNYDGYGIRFSSLNKCEKVKIIVKGKNRIIDSDNKSTIGLRNVDITFEGDGFLEIKHEREKFHNIGYYSSDNQIPSEYNEDIHNGVIVDGPTISLISSSRYGAIYVDTFEMKSGCVMGYHEPYKEIREDYDGTIDFEYYNSTIAVTKKVNVTGGTILARYEEKDCVTGRSRTIDLPIFALVINGDYYPEISLSDCLIIGQSPVYSYAREPEGYIYTEVGYVTKNFDENLWEEVSYKKYQNVNHMGAGILGRVPETDISNFKVSLDSEKYVYDGKEKKPKVKVCGLRPGIDYIFFYNNNTNVGTAEVVITGIGYYKGTVVVKYQIEIDKKETNKEDTDKKDTKISKACVIKDKGYKYNVIKKATKKKAGTVEVIGFRKKSLKSVKIASIVKINGYKYKVISIGENAFYGNKKIKKVSIGKNVKEIKEGAFANCKKLKRIVIKTKKLKKIGKKAYSGVKKNCVIVVPKNMKKYYKKLIKEKNVRFEQ</sequence>
<dbReference type="RefSeq" id="WP_078765636.1">
    <property type="nucleotide sequence ID" value="NZ_FUXZ01000004.1"/>
</dbReference>
<dbReference type="EMBL" id="FUXZ01000004">
    <property type="protein sequence ID" value="SKA63046.1"/>
    <property type="molecule type" value="Genomic_DNA"/>
</dbReference>
<keyword evidence="2" id="KW-1185">Reference proteome</keyword>
<dbReference type="InterPro" id="IPR032675">
    <property type="entry name" value="LRR_dom_sf"/>
</dbReference>
<dbReference type="InterPro" id="IPR026906">
    <property type="entry name" value="LRR_5"/>
</dbReference>
<name>A0A1T4VDS4_9FIRM</name>
<proteinExistence type="predicted"/>
<organism evidence="1 2">
    <name type="scientific">Eubacterium uniforme</name>
    <dbReference type="NCBI Taxonomy" id="39495"/>
    <lineage>
        <taxon>Bacteria</taxon>
        <taxon>Bacillati</taxon>
        <taxon>Bacillota</taxon>
        <taxon>Clostridia</taxon>
        <taxon>Eubacteriales</taxon>
        <taxon>Eubacteriaceae</taxon>
        <taxon>Eubacterium</taxon>
    </lineage>
</organism>
<accession>A0A1T4VDS4</accession>
<gene>
    <name evidence="1" type="ORF">SAMN02745111_00750</name>
</gene>
<dbReference type="OrthoDB" id="1771092at2"/>
<reference evidence="1 2" key="1">
    <citation type="submission" date="2017-02" db="EMBL/GenBank/DDBJ databases">
        <authorList>
            <person name="Peterson S.W."/>
        </authorList>
    </citation>
    <scope>NUCLEOTIDE SEQUENCE [LARGE SCALE GENOMIC DNA]</scope>
    <source>
        <strain evidence="1 2">ATCC 35992</strain>
    </source>
</reference>
<evidence type="ECO:0000313" key="2">
    <source>
        <dbReference type="Proteomes" id="UP000190814"/>
    </source>
</evidence>
<dbReference type="Gene3D" id="3.80.10.10">
    <property type="entry name" value="Ribonuclease Inhibitor"/>
    <property type="match status" value="1"/>
</dbReference>
<dbReference type="Proteomes" id="UP000190814">
    <property type="component" value="Unassembled WGS sequence"/>
</dbReference>
<protein>
    <submittedName>
        <fullName evidence="1">Leucine rich repeat-containing protein</fullName>
    </submittedName>
</protein>
<dbReference type="AlphaFoldDB" id="A0A1T4VDS4"/>
<dbReference type="STRING" id="39495.SAMN02745111_00750"/>
<dbReference type="Pfam" id="PF13306">
    <property type="entry name" value="LRR_5"/>
    <property type="match status" value="1"/>
</dbReference>
<evidence type="ECO:0000313" key="1">
    <source>
        <dbReference type="EMBL" id="SKA63046.1"/>
    </source>
</evidence>